<dbReference type="SUPFAM" id="SSF55781">
    <property type="entry name" value="GAF domain-like"/>
    <property type="match status" value="1"/>
</dbReference>
<dbReference type="InterPro" id="IPR001932">
    <property type="entry name" value="PPM-type_phosphatase-like_dom"/>
</dbReference>
<dbReference type="Pfam" id="PF01590">
    <property type="entry name" value="GAF"/>
    <property type="match status" value="1"/>
</dbReference>
<organism evidence="4 5">
    <name type="scientific">Pseudonocardia halophobica</name>
    <dbReference type="NCBI Taxonomy" id="29401"/>
    <lineage>
        <taxon>Bacteria</taxon>
        <taxon>Bacillati</taxon>
        <taxon>Actinomycetota</taxon>
        <taxon>Actinomycetes</taxon>
        <taxon>Pseudonocardiales</taxon>
        <taxon>Pseudonocardiaceae</taxon>
        <taxon>Pseudonocardia</taxon>
    </lineage>
</organism>
<dbReference type="Gene3D" id="3.30.450.40">
    <property type="match status" value="1"/>
</dbReference>
<dbReference type="PANTHER" id="PTHR43156">
    <property type="entry name" value="STAGE II SPORULATION PROTEIN E-RELATED"/>
    <property type="match status" value="1"/>
</dbReference>
<feature type="domain" description="PPM-type phosphatase" evidence="3">
    <location>
        <begin position="216"/>
        <end position="444"/>
    </location>
</feature>
<feature type="coiled-coil region" evidence="2">
    <location>
        <begin position="176"/>
        <end position="203"/>
    </location>
</feature>
<gene>
    <name evidence="4" type="ORF">GCM10017577_56490</name>
</gene>
<evidence type="ECO:0000259" key="3">
    <source>
        <dbReference type="PROSITE" id="PS51746"/>
    </source>
</evidence>
<dbReference type="InterPro" id="IPR003018">
    <property type="entry name" value="GAF"/>
</dbReference>
<keyword evidence="1" id="KW-0378">Hydrolase</keyword>
<evidence type="ECO:0000313" key="5">
    <source>
        <dbReference type="Proteomes" id="UP001143463"/>
    </source>
</evidence>
<dbReference type="SMART" id="SM00331">
    <property type="entry name" value="PP2C_SIG"/>
    <property type="match status" value="1"/>
</dbReference>
<dbReference type="GO" id="GO:0016791">
    <property type="term" value="F:phosphatase activity"/>
    <property type="evidence" value="ECO:0007669"/>
    <property type="project" value="TreeGrafter"/>
</dbReference>
<evidence type="ECO:0000256" key="1">
    <source>
        <dbReference type="ARBA" id="ARBA00022801"/>
    </source>
</evidence>
<evidence type="ECO:0000313" key="4">
    <source>
        <dbReference type="EMBL" id="GLL14502.1"/>
    </source>
</evidence>
<dbReference type="Pfam" id="PF07228">
    <property type="entry name" value="SpoIIE"/>
    <property type="match status" value="1"/>
</dbReference>
<sequence length="452" mass="46605">MSGSRAPGRDRTGVGSPRRVEAVHATRLFETGPEEAFNRLTRLAAIILGTPMVALTVVDDVRSFLKGAPYPEAITGPDGTYESPVHDAACHVVIDAGEEIYAPDVSLEPRLRDLPQIKEFEAAAWIGVPILDPDGYVVGNFCAMDRVVREWTDEQREGLRGLARAAGGEIALRRALAETARAAAEAERHAAEAAELARTLQASLLPPQPPVLPGVTIGACFAPGGTGVEVMGDFWDVVPAAGGFGLVVGDVCGKGAAAARTTALARSAVRTAALGEPADGDGAAVLRTVNEVLRGWYADPLFGGRIGFVSAAYATFHRPAAGGTWQVDIAGAGHPPGLVRRAGGGVEHLTGGGMILGLTPGAAVGTQRLELAAGDDLVLYTDGVTEAHRVGDPDQFDESGLAAVLAGLPPGTGPQETAEALVGAARARSDGRSPDDAGVVVVRIGNPDLTRR</sequence>
<keyword evidence="2" id="KW-0175">Coiled coil</keyword>
<dbReference type="PROSITE" id="PS51746">
    <property type="entry name" value="PPM_2"/>
    <property type="match status" value="1"/>
</dbReference>
<dbReference type="Gene3D" id="3.60.40.10">
    <property type="entry name" value="PPM-type phosphatase domain"/>
    <property type="match status" value="1"/>
</dbReference>
<reference evidence="4" key="2">
    <citation type="submission" date="2023-01" db="EMBL/GenBank/DDBJ databases">
        <authorList>
            <person name="Sun Q."/>
            <person name="Evtushenko L."/>
        </authorList>
    </citation>
    <scope>NUCLEOTIDE SEQUENCE</scope>
    <source>
        <strain evidence="4">VKM Ac-1069</strain>
    </source>
</reference>
<name>A0A9W6NZB3_9PSEU</name>
<proteinExistence type="predicted"/>
<dbReference type="SMART" id="SM00065">
    <property type="entry name" value="GAF"/>
    <property type="match status" value="1"/>
</dbReference>
<dbReference type="InterPro" id="IPR052016">
    <property type="entry name" value="Bact_Sigma-Reg"/>
</dbReference>
<dbReference type="PANTHER" id="PTHR43156:SF2">
    <property type="entry name" value="STAGE II SPORULATION PROTEIN E"/>
    <property type="match status" value="1"/>
</dbReference>
<dbReference type="Proteomes" id="UP001143463">
    <property type="component" value="Unassembled WGS sequence"/>
</dbReference>
<dbReference type="AlphaFoldDB" id="A0A9W6NZB3"/>
<dbReference type="InterPro" id="IPR036457">
    <property type="entry name" value="PPM-type-like_dom_sf"/>
</dbReference>
<comment type="caution">
    <text evidence="4">The sequence shown here is derived from an EMBL/GenBank/DDBJ whole genome shotgun (WGS) entry which is preliminary data.</text>
</comment>
<dbReference type="SUPFAM" id="SSF81606">
    <property type="entry name" value="PP2C-like"/>
    <property type="match status" value="1"/>
</dbReference>
<dbReference type="InterPro" id="IPR029016">
    <property type="entry name" value="GAF-like_dom_sf"/>
</dbReference>
<evidence type="ECO:0000256" key="2">
    <source>
        <dbReference type="SAM" id="Coils"/>
    </source>
</evidence>
<dbReference type="EMBL" id="BSFQ01000033">
    <property type="protein sequence ID" value="GLL14502.1"/>
    <property type="molecule type" value="Genomic_DNA"/>
</dbReference>
<protein>
    <recommendedName>
        <fullName evidence="3">PPM-type phosphatase domain-containing protein</fullName>
    </recommendedName>
</protein>
<reference evidence="4" key="1">
    <citation type="journal article" date="2014" name="Int. J. Syst. Evol. Microbiol.">
        <title>Complete genome sequence of Corynebacterium casei LMG S-19264T (=DSM 44701T), isolated from a smear-ripened cheese.</title>
        <authorList>
            <consortium name="US DOE Joint Genome Institute (JGI-PGF)"/>
            <person name="Walter F."/>
            <person name="Albersmeier A."/>
            <person name="Kalinowski J."/>
            <person name="Ruckert C."/>
        </authorList>
    </citation>
    <scope>NUCLEOTIDE SEQUENCE</scope>
    <source>
        <strain evidence="4">VKM Ac-1069</strain>
    </source>
</reference>
<accession>A0A9W6NZB3</accession>
<keyword evidence="5" id="KW-1185">Reference proteome</keyword>